<evidence type="ECO:0000313" key="7">
    <source>
        <dbReference type="Proteomes" id="UP000255328"/>
    </source>
</evidence>
<comment type="cofactor">
    <cofactor evidence="3">
        <name>pyridoxal 5'-phosphate</name>
        <dbReference type="ChEBI" id="CHEBI:597326"/>
    </cofactor>
</comment>
<dbReference type="Proteomes" id="UP000255328">
    <property type="component" value="Unassembled WGS sequence"/>
</dbReference>
<dbReference type="InterPro" id="IPR001608">
    <property type="entry name" value="Ala_racemase_N"/>
</dbReference>
<dbReference type="PANTHER" id="PTHR10146:SF14">
    <property type="entry name" value="PYRIDOXAL PHOSPHATE HOMEOSTASIS PROTEIN"/>
    <property type="match status" value="1"/>
</dbReference>
<dbReference type="InterPro" id="IPR011078">
    <property type="entry name" value="PyrdxlP_homeostasis"/>
</dbReference>
<keyword evidence="7" id="KW-1185">Reference proteome</keyword>
<reference evidence="6 7" key="1">
    <citation type="submission" date="2018-06" db="EMBL/GenBank/DDBJ databases">
        <authorList>
            <consortium name="Pathogen Informatics"/>
            <person name="Doyle S."/>
        </authorList>
    </citation>
    <scope>NUCLEOTIDE SEQUENCE [LARGE SCALE GENOMIC DNA]</scope>
    <source>
        <strain evidence="6 7">NCTC10723</strain>
    </source>
</reference>
<name>A0A377GXV0_9FUSO</name>
<proteinExistence type="inferred from homology"/>
<feature type="domain" description="Alanine racemase N-terminal" evidence="5">
    <location>
        <begin position="3"/>
        <end position="224"/>
    </location>
</feature>
<dbReference type="Pfam" id="PF01168">
    <property type="entry name" value="Ala_racemase_N"/>
    <property type="match status" value="1"/>
</dbReference>
<evidence type="ECO:0000256" key="2">
    <source>
        <dbReference type="HAMAP-Rule" id="MF_02087"/>
    </source>
</evidence>
<dbReference type="OrthoDB" id="9804072at2"/>
<dbReference type="NCBIfam" id="TIGR00044">
    <property type="entry name" value="YggS family pyridoxal phosphate-dependent enzyme"/>
    <property type="match status" value="1"/>
</dbReference>
<dbReference type="GO" id="GO:0030170">
    <property type="term" value="F:pyridoxal phosphate binding"/>
    <property type="evidence" value="ECO:0007669"/>
    <property type="project" value="UniProtKB-UniRule"/>
</dbReference>
<organism evidence="6 7">
    <name type="scientific">Fusobacterium necrogenes</name>
    <dbReference type="NCBI Taxonomy" id="858"/>
    <lineage>
        <taxon>Bacteria</taxon>
        <taxon>Fusobacteriati</taxon>
        <taxon>Fusobacteriota</taxon>
        <taxon>Fusobacteriia</taxon>
        <taxon>Fusobacteriales</taxon>
        <taxon>Fusobacteriaceae</taxon>
        <taxon>Fusobacterium</taxon>
    </lineage>
</organism>
<dbReference type="PROSITE" id="PS01211">
    <property type="entry name" value="UPF0001"/>
    <property type="match status" value="1"/>
</dbReference>
<dbReference type="Gene3D" id="3.20.20.10">
    <property type="entry name" value="Alanine racemase"/>
    <property type="match status" value="1"/>
</dbReference>
<dbReference type="EMBL" id="UGGU01000003">
    <property type="protein sequence ID" value="STO31673.1"/>
    <property type="molecule type" value="Genomic_DNA"/>
</dbReference>
<keyword evidence="1 2" id="KW-0663">Pyridoxal phosphate</keyword>
<dbReference type="CDD" id="cd00635">
    <property type="entry name" value="PLPDE_III_YBL036c_like"/>
    <property type="match status" value="1"/>
</dbReference>
<evidence type="ECO:0000259" key="5">
    <source>
        <dbReference type="Pfam" id="PF01168"/>
    </source>
</evidence>
<sequence>MSNIKNNIEEIQKDIKDYSIYPEKVKFTAVTKYVDAEVMNSILDCGVKVFGENKAQVIKEKYEKYFSEGRKDIEWHFIGNLQKNKVKYIAPFVKLIHSVNKLSLAQEIDKKALQNNRVIDVLLEINIAGEESKEGYELEELYKELPQLLELKNINIIGLMTMAPFVDDEALVRGVFRRLREIKDELNEKTFNGKLTELSMGMTNDYKIALEEGATIIRVGRKIYK</sequence>
<dbReference type="InterPro" id="IPR029066">
    <property type="entry name" value="PLP-binding_barrel"/>
</dbReference>
<evidence type="ECO:0000256" key="4">
    <source>
        <dbReference type="RuleBase" id="RU004514"/>
    </source>
</evidence>
<dbReference type="HAMAP" id="MF_02087">
    <property type="entry name" value="PLP_homeostasis"/>
    <property type="match status" value="1"/>
</dbReference>
<dbReference type="PIRSF" id="PIRSF004848">
    <property type="entry name" value="YBL036c_PLPDEIII"/>
    <property type="match status" value="1"/>
</dbReference>
<comment type="function">
    <text evidence="2">Pyridoxal 5'-phosphate (PLP)-binding protein, which is involved in PLP homeostasis.</text>
</comment>
<feature type="modified residue" description="N6-(pyridoxal phosphate)lysine" evidence="2 3">
    <location>
        <position position="32"/>
    </location>
</feature>
<gene>
    <name evidence="6" type="ORF">NCTC10723_01130</name>
</gene>
<accession>A0A377GXV0</accession>
<dbReference type="AlphaFoldDB" id="A0A377GXV0"/>
<dbReference type="PANTHER" id="PTHR10146">
    <property type="entry name" value="PROLINE SYNTHETASE CO-TRANSCRIBED BACTERIAL HOMOLOG PROTEIN"/>
    <property type="match status" value="1"/>
</dbReference>
<dbReference type="SUPFAM" id="SSF51419">
    <property type="entry name" value="PLP-binding barrel"/>
    <property type="match status" value="1"/>
</dbReference>
<evidence type="ECO:0000313" key="6">
    <source>
        <dbReference type="EMBL" id="STO31673.1"/>
    </source>
</evidence>
<dbReference type="RefSeq" id="WP_115270186.1">
    <property type="nucleotide sequence ID" value="NZ_UGGU01000003.1"/>
</dbReference>
<evidence type="ECO:0000256" key="3">
    <source>
        <dbReference type="PIRSR" id="PIRSR004848-1"/>
    </source>
</evidence>
<evidence type="ECO:0000256" key="1">
    <source>
        <dbReference type="ARBA" id="ARBA00022898"/>
    </source>
</evidence>
<comment type="similarity">
    <text evidence="2 4">Belongs to the pyridoxal phosphate-binding protein YggS/PROSC family.</text>
</comment>
<protein>
    <recommendedName>
        <fullName evidence="2">Pyridoxal phosphate homeostasis protein</fullName>
        <shortName evidence="2">PLP homeostasis protein</shortName>
    </recommendedName>
</protein>